<dbReference type="SUPFAM" id="SSF55874">
    <property type="entry name" value="ATPase domain of HSP90 chaperone/DNA topoisomerase II/histidine kinase"/>
    <property type="match status" value="1"/>
</dbReference>
<protein>
    <submittedName>
        <fullName evidence="1">ATP-binding protein</fullName>
    </submittedName>
</protein>
<keyword evidence="1" id="KW-0547">Nucleotide-binding</keyword>
<evidence type="ECO:0000313" key="1">
    <source>
        <dbReference type="EMBL" id="MBM7279300.1"/>
    </source>
</evidence>
<dbReference type="AlphaFoldDB" id="A0AAW4G8F7"/>
<organism evidence="1 2">
    <name type="scientific">Gordonia rubripertincta</name>
    <name type="common">Rhodococcus corallinus</name>
    <dbReference type="NCBI Taxonomy" id="36822"/>
    <lineage>
        <taxon>Bacteria</taxon>
        <taxon>Bacillati</taxon>
        <taxon>Actinomycetota</taxon>
        <taxon>Actinomycetes</taxon>
        <taxon>Mycobacteriales</taxon>
        <taxon>Gordoniaceae</taxon>
        <taxon>Gordonia</taxon>
    </lineage>
</organism>
<proteinExistence type="predicted"/>
<dbReference type="Gene3D" id="3.30.565.10">
    <property type="entry name" value="Histidine kinase-like ATPase, C-terminal domain"/>
    <property type="match status" value="1"/>
</dbReference>
<dbReference type="EMBL" id="JAFFGU010000007">
    <property type="protein sequence ID" value="MBM7279300.1"/>
    <property type="molecule type" value="Genomic_DNA"/>
</dbReference>
<keyword evidence="1" id="KW-0067">ATP-binding</keyword>
<dbReference type="InterPro" id="IPR036890">
    <property type="entry name" value="HATPase_C_sf"/>
</dbReference>
<sequence>MLRIDVGAGDTLLAGYLRTPPVGLCELAWNAFDEDAKRVSISIEDNAMGGLEQIVVEDDGTGMDFITVSREFAKVGDSYKATPTGSRSDGGRPVHGRLGRGRYSAFSLGDSVTWESTTRAGEELVSVIVRGNREDLKGFDVEEPTAPLQERPGTRVLMTRVTESAQKSFDSPESIRTRLTTEFALHLERFDDFEIDFLGSPIDAASVIEVKETVDVELPEGVTGSAKLTVIEWKLKSVERRLYLCDSNGSVITEVYAQIQAPGIQLSAYLMWDGFRDHSLIMESENAQDDSDAPIVDRVVGAGRAALREYVATLNRRKEKATVERWRSEGIYPYTKEEEDRNNSTASGNATRDAFEYVALAASRSVDEAKSRQTKRLALALLRETFETDPDRLFPILKKVTNLPNSRIDELQQVLDRTSLSSLIQAGHKVGSRIDFLNGLDEILHERSTRARLHERTQLHRMLANETWVFGEEWATTGDDERLGKVLKKFKNFIQEKDAPEVDVADPLSDGAVDYEPRREDGRIAIPDLVLGRKMQVSENKFKFLVVELKRPSHDLTDGDVSQIRSYADAIVNDERLNTPGVEWTFVLVGNDVTRTVDGARQQPMFPFGVVQIAPFRIEVRRWSELIADAHHRMKFVQDSLDYKSSHMQGMDSLRTAYAQFLPPMDEAEPREDASD</sequence>
<comment type="caution">
    <text evidence="1">The sequence shown here is derived from an EMBL/GenBank/DDBJ whole genome shotgun (WGS) entry which is preliminary data.</text>
</comment>
<dbReference type="Pfam" id="PF13589">
    <property type="entry name" value="HATPase_c_3"/>
    <property type="match status" value="1"/>
</dbReference>
<dbReference type="RefSeq" id="WP_204718411.1">
    <property type="nucleotide sequence ID" value="NZ_JAFFGU010000007.1"/>
</dbReference>
<accession>A0AAW4G8F7</accession>
<gene>
    <name evidence="1" type="ORF">JTZ10_16240</name>
</gene>
<name>A0AAW4G8F7_GORRU</name>
<reference evidence="1" key="1">
    <citation type="submission" date="2021-02" db="EMBL/GenBank/DDBJ databases">
        <title>Taxonomy, biology and ecology of Rhodococcus bacteria occurring in California pistachio and other woody hosts as revealed by genome sequence analyses.</title>
        <authorList>
            <person name="Riely B."/>
            <person name="Gai Y."/>
        </authorList>
    </citation>
    <scope>NUCLEOTIDE SEQUENCE</scope>
    <source>
        <strain evidence="1">BP-295</strain>
    </source>
</reference>
<dbReference type="Proteomes" id="UP001195196">
    <property type="component" value="Unassembled WGS sequence"/>
</dbReference>
<evidence type="ECO:0000313" key="2">
    <source>
        <dbReference type="Proteomes" id="UP001195196"/>
    </source>
</evidence>
<dbReference type="GO" id="GO:0005524">
    <property type="term" value="F:ATP binding"/>
    <property type="evidence" value="ECO:0007669"/>
    <property type="project" value="UniProtKB-KW"/>
</dbReference>